<name>A0A3N4HHW8_ASCIM</name>
<dbReference type="SMART" id="SM00257">
    <property type="entry name" value="LysM"/>
    <property type="match status" value="1"/>
</dbReference>
<feature type="chain" id="PRO_5018070392" description="LysM domain-containing protein" evidence="3">
    <location>
        <begin position="27"/>
        <end position="252"/>
    </location>
</feature>
<keyword evidence="1" id="KW-0147">Chitin-binding</keyword>
<keyword evidence="2" id="KW-0843">Virulence</keyword>
<dbReference type="STRING" id="1160509.A0A3N4HHW8"/>
<dbReference type="InterPro" id="IPR018392">
    <property type="entry name" value="LysM"/>
</dbReference>
<dbReference type="InterPro" id="IPR036779">
    <property type="entry name" value="LysM_dom_sf"/>
</dbReference>
<dbReference type="PROSITE" id="PS51782">
    <property type="entry name" value="LYSM"/>
    <property type="match status" value="1"/>
</dbReference>
<feature type="signal peptide" evidence="3">
    <location>
        <begin position="1"/>
        <end position="26"/>
    </location>
</feature>
<dbReference type="Proteomes" id="UP000275078">
    <property type="component" value="Unassembled WGS sequence"/>
</dbReference>
<evidence type="ECO:0000313" key="6">
    <source>
        <dbReference type="Proteomes" id="UP000275078"/>
    </source>
</evidence>
<evidence type="ECO:0000259" key="4">
    <source>
        <dbReference type="PROSITE" id="PS51782"/>
    </source>
</evidence>
<protein>
    <recommendedName>
        <fullName evidence="4">LysM domain-containing protein</fullName>
    </recommendedName>
</protein>
<dbReference type="EMBL" id="ML119817">
    <property type="protein sequence ID" value="RPA73549.1"/>
    <property type="molecule type" value="Genomic_DNA"/>
</dbReference>
<accession>A0A3N4HHW8</accession>
<evidence type="ECO:0000256" key="1">
    <source>
        <dbReference type="ARBA" id="ARBA00022669"/>
    </source>
</evidence>
<dbReference type="GO" id="GO:0008061">
    <property type="term" value="F:chitin binding"/>
    <property type="evidence" value="ECO:0007669"/>
    <property type="project" value="UniProtKB-KW"/>
</dbReference>
<dbReference type="InterPro" id="IPR052210">
    <property type="entry name" value="LysM1-like"/>
</dbReference>
<reference evidence="5 6" key="1">
    <citation type="journal article" date="2018" name="Nat. Ecol. Evol.">
        <title>Pezizomycetes genomes reveal the molecular basis of ectomycorrhizal truffle lifestyle.</title>
        <authorList>
            <person name="Murat C."/>
            <person name="Payen T."/>
            <person name="Noel B."/>
            <person name="Kuo A."/>
            <person name="Morin E."/>
            <person name="Chen J."/>
            <person name="Kohler A."/>
            <person name="Krizsan K."/>
            <person name="Balestrini R."/>
            <person name="Da Silva C."/>
            <person name="Montanini B."/>
            <person name="Hainaut M."/>
            <person name="Levati E."/>
            <person name="Barry K.W."/>
            <person name="Belfiori B."/>
            <person name="Cichocki N."/>
            <person name="Clum A."/>
            <person name="Dockter R.B."/>
            <person name="Fauchery L."/>
            <person name="Guy J."/>
            <person name="Iotti M."/>
            <person name="Le Tacon F."/>
            <person name="Lindquist E.A."/>
            <person name="Lipzen A."/>
            <person name="Malagnac F."/>
            <person name="Mello A."/>
            <person name="Molinier V."/>
            <person name="Miyauchi S."/>
            <person name="Poulain J."/>
            <person name="Riccioni C."/>
            <person name="Rubini A."/>
            <person name="Sitrit Y."/>
            <person name="Splivallo R."/>
            <person name="Traeger S."/>
            <person name="Wang M."/>
            <person name="Zifcakova L."/>
            <person name="Wipf D."/>
            <person name="Zambonelli A."/>
            <person name="Paolocci F."/>
            <person name="Nowrousian M."/>
            <person name="Ottonello S."/>
            <person name="Baldrian P."/>
            <person name="Spatafora J.W."/>
            <person name="Henrissat B."/>
            <person name="Nagy L.G."/>
            <person name="Aury J.M."/>
            <person name="Wincker P."/>
            <person name="Grigoriev I.V."/>
            <person name="Bonfante P."/>
            <person name="Martin F.M."/>
        </authorList>
    </citation>
    <scope>NUCLEOTIDE SEQUENCE [LARGE SCALE GENOMIC DNA]</scope>
    <source>
        <strain evidence="5 6">RN42</strain>
    </source>
</reference>
<sequence length="252" mass="28366">MRLTTGTSFLAFGLSLLLLILPLASSSAIPASASSHALHKRWYTFRWASKALYRSYGTVGVKLTCNNTPGEAFEPGLIRDESQYFNWPWSLRGKPLKVVRRMWRCRSDTIVAWDEWDEFPKNEEDLANLLVSEGSSWNPPIDKNEAYRAMHAVDPQEFPHKDYNAKVQAQLNALTTKLSAAVNNFAASSAPIVPGVSKNCKKFHKAKGGDSCYWIAKNNGVTLAKFYQWNKKVNEGGECSQLWVGYRYCVGF</sequence>
<dbReference type="Gene3D" id="3.10.350.10">
    <property type="entry name" value="LysM domain"/>
    <property type="match status" value="1"/>
</dbReference>
<evidence type="ECO:0000256" key="2">
    <source>
        <dbReference type="ARBA" id="ARBA00023026"/>
    </source>
</evidence>
<dbReference type="PANTHER" id="PTHR34997">
    <property type="entry name" value="AM15"/>
    <property type="match status" value="1"/>
</dbReference>
<organism evidence="5 6">
    <name type="scientific">Ascobolus immersus RN42</name>
    <dbReference type="NCBI Taxonomy" id="1160509"/>
    <lineage>
        <taxon>Eukaryota</taxon>
        <taxon>Fungi</taxon>
        <taxon>Dikarya</taxon>
        <taxon>Ascomycota</taxon>
        <taxon>Pezizomycotina</taxon>
        <taxon>Pezizomycetes</taxon>
        <taxon>Pezizales</taxon>
        <taxon>Ascobolaceae</taxon>
        <taxon>Ascobolus</taxon>
    </lineage>
</organism>
<dbReference type="SUPFAM" id="SSF54106">
    <property type="entry name" value="LysM domain"/>
    <property type="match status" value="1"/>
</dbReference>
<dbReference type="OrthoDB" id="4851388at2759"/>
<dbReference type="CDD" id="cd00118">
    <property type="entry name" value="LysM"/>
    <property type="match status" value="1"/>
</dbReference>
<keyword evidence="3" id="KW-0732">Signal</keyword>
<feature type="domain" description="LysM" evidence="4">
    <location>
        <begin position="202"/>
        <end position="250"/>
    </location>
</feature>
<evidence type="ECO:0000313" key="5">
    <source>
        <dbReference type="EMBL" id="RPA73549.1"/>
    </source>
</evidence>
<gene>
    <name evidence="5" type="ORF">BJ508DRAFT_418988</name>
</gene>
<dbReference type="AlphaFoldDB" id="A0A3N4HHW8"/>
<proteinExistence type="predicted"/>
<keyword evidence="6" id="KW-1185">Reference proteome</keyword>
<dbReference type="PANTHER" id="PTHR34997:SF1">
    <property type="entry name" value="PEPTIDOGLYCAN-BINDING LYSIN DOMAIN"/>
    <property type="match status" value="1"/>
</dbReference>
<evidence type="ECO:0000256" key="3">
    <source>
        <dbReference type="SAM" id="SignalP"/>
    </source>
</evidence>